<comment type="caution">
    <text evidence="2">The sequence shown here is derived from an EMBL/GenBank/DDBJ whole genome shotgun (WGS) entry which is preliminary data.</text>
</comment>
<dbReference type="Proteomes" id="UP000660745">
    <property type="component" value="Unassembled WGS sequence"/>
</dbReference>
<proteinExistence type="predicted"/>
<organism evidence="2 3">
    <name type="scientific">Nonomuraea glycinis</name>
    <dbReference type="NCBI Taxonomy" id="2047744"/>
    <lineage>
        <taxon>Bacteria</taxon>
        <taxon>Bacillati</taxon>
        <taxon>Actinomycetota</taxon>
        <taxon>Actinomycetes</taxon>
        <taxon>Streptosporangiales</taxon>
        <taxon>Streptosporangiaceae</taxon>
        <taxon>Nonomuraea</taxon>
    </lineage>
</organism>
<gene>
    <name evidence="2" type="ORF">GCM10012278_23890</name>
</gene>
<dbReference type="AlphaFoldDB" id="A0A918A425"/>
<protein>
    <submittedName>
        <fullName evidence="2">Uncharacterized protein</fullName>
    </submittedName>
</protein>
<name>A0A918A425_9ACTN</name>
<keyword evidence="3" id="KW-1185">Reference proteome</keyword>
<evidence type="ECO:0000256" key="1">
    <source>
        <dbReference type="SAM" id="MobiDB-lite"/>
    </source>
</evidence>
<reference evidence="2" key="1">
    <citation type="journal article" date="2014" name="Int. J. Syst. Evol. Microbiol.">
        <title>Complete genome sequence of Corynebacterium casei LMG S-19264T (=DSM 44701T), isolated from a smear-ripened cheese.</title>
        <authorList>
            <consortium name="US DOE Joint Genome Institute (JGI-PGF)"/>
            <person name="Walter F."/>
            <person name="Albersmeier A."/>
            <person name="Kalinowski J."/>
            <person name="Ruckert C."/>
        </authorList>
    </citation>
    <scope>NUCLEOTIDE SEQUENCE</scope>
    <source>
        <strain evidence="2">CGMCC 4.7430</strain>
    </source>
</reference>
<evidence type="ECO:0000313" key="3">
    <source>
        <dbReference type="Proteomes" id="UP000660745"/>
    </source>
</evidence>
<accession>A0A918A425</accession>
<feature type="region of interest" description="Disordered" evidence="1">
    <location>
        <begin position="75"/>
        <end position="95"/>
    </location>
</feature>
<sequence length="95" mass="10060">MLPGLPDYEEPVLVLFGHDRQVLGEVVVGGRSGSYLVTLPALDPEPKVMRPENLDPICVDVLLAYKISLDAAPALQRPPRDAGGQDRGVSGGAGR</sequence>
<dbReference type="EMBL" id="BMNK01000003">
    <property type="protein sequence ID" value="GGP05245.1"/>
    <property type="molecule type" value="Genomic_DNA"/>
</dbReference>
<feature type="compositionally biased region" description="Gly residues" evidence="1">
    <location>
        <begin position="85"/>
        <end position="95"/>
    </location>
</feature>
<evidence type="ECO:0000313" key="2">
    <source>
        <dbReference type="EMBL" id="GGP05245.1"/>
    </source>
</evidence>
<reference evidence="2" key="2">
    <citation type="submission" date="2020-09" db="EMBL/GenBank/DDBJ databases">
        <authorList>
            <person name="Sun Q."/>
            <person name="Zhou Y."/>
        </authorList>
    </citation>
    <scope>NUCLEOTIDE SEQUENCE</scope>
    <source>
        <strain evidence="2">CGMCC 4.7430</strain>
    </source>
</reference>